<reference evidence="1 2" key="1">
    <citation type="journal article" date="2023" name="Nucleic Acids Res.">
        <title>The hologenome of Daphnia magna reveals possible DNA methylation and microbiome-mediated evolution of the host genome.</title>
        <authorList>
            <person name="Chaturvedi A."/>
            <person name="Li X."/>
            <person name="Dhandapani V."/>
            <person name="Marshall H."/>
            <person name="Kissane S."/>
            <person name="Cuenca-Cambronero M."/>
            <person name="Asole G."/>
            <person name="Calvet F."/>
            <person name="Ruiz-Romero M."/>
            <person name="Marangio P."/>
            <person name="Guigo R."/>
            <person name="Rago D."/>
            <person name="Mirbahai L."/>
            <person name="Eastwood N."/>
            <person name="Colbourne J.K."/>
            <person name="Zhou J."/>
            <person name="Mallon E."/>
            <person name="Orsini L."/>
        </authorList>
    </citation>
    <scope>NUCLEOTIDE SEQUENCE [LARGE SCALE GENOMIC DNA]</scope>
    <source>
        <strain evidence="1">LRV0_1</strain>
    </source>
</reference>
<dbReference type="EMBL" id="JAOYFB010000036">
    <property type="protein sequence ID" value="KAK4018835.1"/>
    <property type="molecule type" value="Genomic_DNA"/>
</dbReference>
<organism evidence="1 2">
    <name type="scientific">Daphnia magna</name>
    <dbReference type="NCBI Taxonomy" id="35525"/>
    <lineage>
        <taxon>Eukaryota</taxon>
        <taxon>Metazoa</taxon>
        <taxon>Ecdysozoa</taxon>
        <taxon>Arthropoda</taxon>
        <taxon>Crustacea</taxon>
        <taxon>Branchiopoda</taxon>
        <taxon>Diplostraca</taxon>
        <taxon>Cladocera</taxon>
        <taxon>Anomopoda</taxon>
        <taxon>Daphniidae</taxon>
        <taxon>Daphnia</taxon>
    </lineage>
</organism>
<name>A0ABR0A1K7_9CRUS</name>
<evidence type="ECO:0000313" key="2">
    <source>
        <dbReference type="Proteomes" id="UP001234178"/>
    </source>
</evidence>
<proteinExistence type="predicted"/>
<dbReference type="PANTHER" id="PTHR33559:SF1">
    <property type="entry name" value="PROTEASOME ASSEMBLY CHAPERONE 4"/>
    <property type="match status" value="1"/>
</dbReference>
<dbReference type="Pfam" id="PF16093">
    <property type="entry name" value="PAC4"/>
    <property type="match status" value="1"/>
</dbReference>
<gene>
    <name evidence="1" type="ORF">OUZ56_000875</name>
</gene>
<dbReference type="PANTHER" id="PTHR33559">
    <property type="entry name" value="PROTEASOME ASSEMBLY CHAPERONE 4"/>
    <property type="match status" value="1"/>
</dbReference>
<dbReference type="InterPro" id="IPR032157">
    <property type="entry name" value="PAC4"/>
</dbReference>
<dbReference type="Proteomes" id="UP001234178">
    <property type="component" value="Unassembled WGS sequence"/>
</dbReference>
<protein>
    <recommendedName>
        <fullName evidence="3">Proteasome assembly chaperone 4</fullName>
    </recommendedName>
</protein>
<sequence>MSPVGIHQFSGKILDKNVCFQALKLTDQLVLWIGMESEPAFKDFALAMSTSYEKSPITVKILGDASSLTSSTLASRLSKRCKKPVFVSFNISESNQELFTKIEERLLEEIMISPEFF</sequence>
<comment type="caution">
    <text evidence="1">The sequence shown here is derived from an EMBL/GenBank/DDBJ whole genome shotgun (WGS) entry which is preliminary data.</text>
</comment>
<evidence type="ECO:0008006" key="3">
    <source>
        <dbReference type="Google" id="ProtNLM"/>
    </source>
</evidence>
<keyword evidence="2" id="KW-1185">Reference proteome</keyword>
<accession>A0ABR0A1K7</accession>
<evidence type="ECO:0000313" key="1">
    <source>
        <dbReference type="EMBL" id="KAK4018835.1"/>
    </source>
</evidence>